<dbReference type="SUPFAM" id="SSF48371">
    <property type="entry name" value="ARM repeat"/>
    <property type="match status" value="1"/>
</dbReference>
<dbReference type="GO" id="GO:0051539">
    <property type="term" value="F:4 iron, 4 sulfur cluster binding"/>
    <property type="evidence" value="ECO:0007669"/>
    <property type="project" value="UniProtKB-KW"/>
</dbReference>
<evidence type="ECO:0000256" key="1">
    <source>
        <dbReference type="ARBA" id="ARBA00022485"/>
    </source>
</evidence>
<dbReference type="InterPro" id="IPR016024">
    <property type="entry name" value="ARM-type_fold"/>
</dbReference>
<dbReference type="Gene3D" id="3.30.70.20">
    <property type="match status" value="1"/>
</dbReference>
<evidence type="ECO:0000256" key="3">
    <source>
        <dbReference type="ARBA" id="ARBA00022694"/>
    </source>
</evidence>
<keyword evidence="6" id="KW-0560">Oxidoreductase</keyword>
<organism evidence="10 11">
    <name type="scientific">Symbiobacterium thermophilum</name>
    <dbReference type="NCBI Taxonomy" id="2734"/>
    <lineage>
        <taxon>Bacteria</taxon>
        <taxon>Bacillati</taxon>
        <taxon>Bacillota</taxon>
        <taxon>Clostridia</taxon>
        <taxon>Eubacteriales</taxon>
        <taxon>Symbiobacteriaceae</taxon>
        <taxon>Symbiobacterium</taxon>
    </lineage>
</organism>
<dbReference type="EMBL" id="PIUK01000008">
    <property type="protein sequence ID" value="MBY6274946.1"/>
    <property type="molecule type" value="Genomic_DNA"/>
</dbReference>
<dbReference type="Proteomes" id="UP000732377">
    <property type="component" value="Unassembled WGS sequence"/>
</dbReference>
<dbReference type="InterPro" id="IPR017896">
    <property type="entry name" value="4Fe4S_Fe-S-bd"/>
</dbReference>
<dbReference type="GO" id="GO:0046872">
    <property type="term" value="F:metal ion binding"/>
    <property type="evidence" value="ECO:0007669"/>
    <property type="project" value="UniProtKB-KW"/>
</dbReference>
<evidence type="ECO:0000313" key="10">
    <source>
        <dbReference type="EMBL" id="MBY6274946.1"/>
    </source>
</evidence>
<name>A0A953I7B6_SYMTR</name>
<dbReference type="NCBIfam" id="TIGR00276">
    <property type="entry name" value="tRNA epoxyqueuosine(34) reductase QueG"/>
    <property type="match status" value="1"/>
</dbReference>
<keyword evidence="4" id="KW-0479">Metal-binding</keyword>
<keyword evidence="1" id="KW-0004">4Fe-4S</keyword>
<proteinExistence type="predicted"/>
<dbReference type="InterPro" id="IPR004453">
    <property type="entry name" value="QueG"/>
</dbReference>
<evidence type="ECO:0000256" key="5">
    <source>
        <dbReference type="ARBA" id="ARBA00022785"/>
    </source>
</evidence>
<evidence type="ECO:0000256" key="8">
    <source>
        <dbReference type="ARBA" id="ARBA00023014"/>
    </source>
</evidence>
<dbReference type="PROSITE" id="PS51379">
    <property type="entry name" value="4FE4S_FER_2"/>
    <property type="match status" value="1"/>
</dbReference>
<keyword evidence="3" id="KW-0819">tRNA processing</keyword>
<dbReference type="GO" id="GO:0008616">
    <property type="term" value="P:tRNA queuosine(34) biosynthetic process"/>
    <property type="evidence" value="ECO:0007669"/>
    <property type="project" value="UniProtKB-KW"/>
</dbReference>
<keyword evidence="8" id="KW-0411">Iron-sulfur</keyword>
<evidence type="ECO:0000259" key="9">
    <source>
        <dbReference type="PROSITE" id="PS51379"/>
    </source>
</evidence>
<evidence type="ECO:0000256" key="6">
    <source>
        <dbReference type="ARBA" id="ARBA00023002"/>
    </source>
</evidence>
<dbReference type="SMART" id="SM00567">
    <property type="entry name" value="EZ_HEAT"/>
    <property type="match status" value="2"/>
</dbReference>
<evidence type="ECO:0000256" key="7">
    <source>
        <dbReference type="ARBA" id="ARBA00023004"/>
    </source>
</evidence>
<dbReference type="InterPro" id="IPR004155">
    <property type="entry name" value="PBS_lyase_HEAT"/>
</dbReference>
<dbReference type="GO" id="GO:0052693">
    <property type="term" value="F:epoxyqueuosine reductase activity"/>
    <property type="evidence" value="ECO:0007669"/>
    <property type="project" value="TreeGrafter"/>
</dbReference>
<dbReference type="PANTHER" id="PTHR30002:SF4">
    <property type="entry name" value="EPOXYQUEUOSINE REDUCTASE"/>
    <property type="match status" value="1"/>
</dbReference>
<keyword evidence="5" id="KW-0671">Queuosine biosynthesis</keyword>
<feature type="domain" description="4Fe-4S ferredoxin-type" evidence="9">
    <location>
        <begin position="181"/>
        <end position="211"/>
    </location>
</feature>
<dbReference type="RefSeq" id="WP_273377639.1">
    <property type="nucleotide sequence ID" value="NZ_PIUK01000008.1"/>
</dbReference>
<comment type="caution">
    <text evidence="10">The sequence shown here is derived from an EMBL/GenBank/DDBJ whole genome shotgun (WGS) entry which is preliminary data.</text>
</comment>
<accession>A0A953I7B6</accession>
<dbReference type="AlphaFoldDB" id="A0A953I7B6"/>
<dbReference type="InterPro" id="IPR011989">
    <property type="entry name" value="ARM-like"/>
</dbReference>
<protein>
    <submittedName>
        <fullName evidence="10">tRNA epoxyqueuosine(34) reductase QueG</fullName>
    </submittedName>
</protein>
<dbReference type="SUPFAM" id="SSF46548">
    <property type="entry name" value="alpha-helical ferredoxin"/>
    <property type="match status" value="1"/>
</dbReference>
<dbReference type="Gene3D" id="1.25.10.10">
    <property type="entry name" value="Leucine-rich Repeat Variant"/>
    <property type="match status" value="1"/>
</dbReference>
<dbReference type="Pfam" id="PF13484">
    <property type="entry name" value="Fer4_16"/>
    <property type="match status" value="1"/>
</dbReference>
<dbReference type="InterPro" id="IPR013542">
    <property type="entry name" value="QueG_DUF1730"/>
</dbReference>
<gene>
    <name evidence="10" type="primary">queG</name>
    <name evidence="10" type="ORF">CWE10_01810</name>
</gene>
<dbReference type="Pfam" id="PF08331">
    <property type="entry name" value="QueG_DUF1730"/>
    <property type="match status" value="1"/>
</dbReference>
<evidence type="ECO:0000256" key="2">
    <source>
        <dbReference type="ARBA" id="ARBA00022490"/>
    </source>
</evidence>
<reference evidence="10" key="1">
    <citation type="submission" date="2017-11" db="EMBL/GenBank/DDBJ databases">
        <title>Three new genomes from thermophilic consortium.</title>
        <authorList>
            <person name="Quaggio R."/>
            <person name="Amgarten D."/>
            <person name="Setubal J.C."/>
        </authorList>
    </citation>
    <scope>NUCLEOTIDE SEQUENCE</scope>
    <source>
        <strain evidence="10">ZCTH01-B2</strain>
    </source>
</reference>
<keyword evidence="7" id="KW-0408">Iron</keyword>
<dbReference type="PROSITE" id="PS00198">
    <property type="entry name" value="4FE4S_FER_1"/>
    <property type="match status" value="1"/>
</dbReference>
<dbReference type="Pfam" id="PF13646">
    <property type="entry name" value="HEAT_2"/>
    <property type="match status" value="1"/>
</dbReference>
<evidence type="ECO:0000256" key="4">
    <source>
        <dbReference type="ARBA" id="ARBA00022723"/>
    </source>
</evidence>
<sequence>MPDLQRLKAEMKDRAREIGIDLVGVAPAEPFLRERQILEERIARGRGPNPYEHPVVEERVYPERLLPGVKAIIACGIAYYHPDAPRPPEDRIALRGWLSRYCRGRDYHQILKDRILALAAWLERRAPGHRHVAYVDTGPPLDRAVAERAGIGKFGKHTNLITREYGTWVFLGELLTTLPLPPDEPQPPACGACTLCIDACPTGALSEWRLEWDRCLSHITQMKGIIPAEYREVMGNRLFGCDDCQDVCPYNRRARPSRHPEFAPSPDLDGGEPDLLRLMAMTKGDFRRWFEPTAAGWRGKTTIQRNALIALGNSGDPAALPALTAALESESAILRAHAAWALGRLGRLAPGARDAARSALARRATCETDPAVRLELGAALESLGGGE</sequence>
<dbReference type="InterPro" id="IPR017900">
    <property type="entry name" value="4Fe4S_Fe_S_CS"/>
</dbReference>
<evidence type="ECO:0000313" key="11">
    <source>
        <dbReference type="Proteomes" id="UP000732377"/>
    </source>
</evidence>
<dbReference type="PANTHER" id="PTHR30002">
    <property type="entry name" value="EPOXYQUEUOSINE REDUCTASE"/>
    <property type="match status" value="1"/>
</dbReference>
<keyword evidence="2" id="KW-0963">Cytoplasm</keyword>